<reference evidence="10" key="1">
    <citation type="submission" date="2023-03" db="EMBL/GenBank/DDBJ databases">
        <title>Massive genome expansion in bonnet fungi (Mycena s.s.) driven by repeated elements and novel gene families across ecological guilds.</title>
        <authorList>
            <consortium name="Lawrence Berkeley National Laboratory"/>
            <person name="Harder C.B."/>
            <person name="Miyauchi S."/>
            <person name="Viragh M."/>
            <person name="Kuo A."/>
            <person name="Thoen E."/>
            <person name="Andreopoulos B."/>
            <person name="Lu D."/>
            <person name="Skrede I."/>
            <person name="Drula E."/>
            <person name="Henrissat B."/>
            <person name="Morin E."/>
            <person name="Kohler A."/>
            <person name="Barry K."/>
            <person name="LaButti K."/>
            <person name="Morin E."/>
            <person name="Salamov A."/>
            <person name="Lipzen A."/>
            <person name="Mereny Z."/>
            <person name="Hegedus B."/>
            <person name="Baldrian P."/>
            <person name="Stursova M."/>
            <person name="Weitz H."/>
            <person name="Taylor A."/>
            <person name="Grigoriev I.V."/>
            <person name="Nagy L.G."/>
            <person name="Martin F."/>
            <person name="Kauserud H."/>
        </authorList>
    </citation>
    <scope>NUCLEOTIDE SEQUENCE</scope>
    <source>
        <strain evidence="10">CBHHK067</strain>
    </source>
</reference>
<dbReference type="Pfam" id="PF00271">
    <property type="entry name" value="Helicase_C"/>
    <property type="match status" value="1"/>
</dbReference>
<dbReference type="PROSITE" id="PS51194">
    <property type="entry name" value="HELICASE_CTER"/>
    <property type="match status" value="1"/>
</dbReference>
<feature type="domain" description="Helicase C-terminal" evidence="9">
    <location>
        <begin position="286"/>
        <end position="453"/>
    </location>
</feature>
<gene>
    <name evidence="10" type="ORF">B0H17DRAFT_1175425</name>
</gene>
<dbReference type="InterPro" id="IPR027417">
    <property type="entry name" value="P-loop_NTPase"/>
</dbReference>
<evidence type="ECO:0000313" key="10">
    <source>
        <dbReference type="EMBL" id="KAJ7704873.1"/>
    </source>
</evidence>
<evidence type="ECO:0000256" key="7">
    <source>
        <dbReference type="ARBA" id="ARBA00034808"/>
    </source>
</evidence>
<comment type="similarity">
    <text evidence="1">Belongs to the helicase family. RecQ subfamily.</text>
</comment>
<comment type="caution">
    <text evidence="10">The sequence shown here is derived from an EMBL/GenBank/DDBJ whole genome shotgun (WGS) entry which is preliminary data.</text>
</comment>
<name>A0AAD7GTP1_MYCRO</name>
<dbReference type="GO" id="GO:0043138">
    <property type="term" value="F:3'-5' DNA helicase activity"/>
    <property type="evidence" value="ECO:0007669"/>
    <property type="project" value="UniProtKB-EC"/>
</dbReference>
<dbReference type="InterPro" id="IPR001650">
    <property type="entry name" value="Helicase_C-like"/>
</dbReference>
<evidence type="ECO:0000256" key="8">
    <source>
        <dbReference type="SAM" id="MobiDB-lite"/>
    </source>
</evidence>
<dbReference type="PANTHER" id="PTHR13710">
    <property type="entry name" value="DNA HELICASE RECQ FAMILY MEMBER"/>
    <property type="match status" value="1"/>
</dbReference>
<comment type="catalytic activity">
    <reaction evidence="6">
        <text>Couples ATP hydrolysis with the unwinding of duplex DNA by translocating in the 3'-5' direction.</text>
        <dbReference type="EC" id="5.6.2.4"/>
    </reaction>
</comment>
<keyword evidence="4" id="KW-0238">DNA-binding</keyword>
<dbReference type="PANTHER" id="PTHR13710:SF105">
    <property type="entry name" value="ATP-DEPENDENT DNA HELICASE Q1"/>
    <property type="match status" value="1"/>
</dbReference>
<evidence type="ECO:0000256" key="4">
    <source>
        <dbReference type="ARBA" id="ARBA00023125"/>
    </source>
</evidence>
<feature type="compositionally biased region" description="Basic and acidic residues" evidence="8">
    <location>
        <begin position="581"/>
        <end position="594"/>
    </location>
</feature>
<dbReference type="GO" id="GO:0005737">
    <property type="term" value="C:cytoplasm"/>
    <property type="evidence" value="ECO:0007669"/>
    <property type="project" value="TreeGrafter"/>
</dbReference>
<keyword evidence="3" id="KW-0067">ATP-binding</keyword>
<evidence type="ECO:0000256" key="3">
    <source>
        <dbReference type="ARBA" id="ARBA00022840"/>
    </source>
</evidence>
<protein>
    <recommendedName>
        <fullName evidence="7">DNA 3'-5' helicase</fullName>
        <ecNumber evidence="7">5.6.2.4</ecNumber>
    </recommendedName>
</protein>
<dbReference type="SUPFAM" id="SSF52540">
    <property type="entry name" value="P-loop containing nucleoside triphosphate hydrolases"/>
    <property type="match status" value="2"/>
</dbReference>
<dbReference type="InterPro" id="IPR014001">
    <property type="entry name" value="Helicase_ATP-bd"/>
</dbReference>
<dbReference type="EMBL" id="JARKIE010000009">
    <property type="protein sequence ID" value="KAJ7704873.1"/>
    <property type="molecule type" value="Genomic_DNA"/>
</dbReference>
<dbReference type="GO" id="GO:0005694">
    <property type="term" value="C:chromosome"/>
    <property type="evidence" value="ECO:0007669"/>
    <property type="project" value="TreeGrafter"/>
</dbReference>
<evidence type="ECO:0000256" key="2">
    <source>
        <dbReference type="ARBA" id="ARBA00022741"/>
    </source>
</evidence>
<dbReference type="Proteomes" id="UP001221757">
    <property type="component" value="Unassembled WGS sequence"/>
</dbReference>
<dbReference type="SMART" id="SM00487">
    <property type="entry name" value="DEXDc"/>
    <property type="match status" value="1"/>
</dbReference>
<feature type="region of interest" description="Disordered" evidence="8">
    <location>
        <begin position="569"/>
        <end position="606"/>
    </location>
</feature>
<organism evidence="10 11">
    <name type="scientific">Mycena rosella</name>
    <name type="common">Pink bonnet</name>
    <name type="synonym">Agaricus rosellus</name>
    <dbReference type="NCBI Taxonomy" id="1033263"/>
    <lineage>
        <taxon>Eukaryota</taxon>
        <taxon>Fungi</taxon>
        <taxon>Dikarya</taxon>
        <taxon>Basidiomycota</taxon>
        <taxon>Agaricomycotina</taxon>
        <taxon>Agaricomycetes</taxon>
        <taxon>Agaricomycetidae</taxon>
        <taxon>Agaricales</taxon>
        <taxon>Marasmiineae</taxon>
        <taxon>Mycenaceae</taxon>
        <taxon>Mycena</taxon>
    </lineage>
</organism>
<accession>A0AAD7GTP1</accession>
<dbReference type="EC" id="5.6.2.4" evidence="7"/>
<dbReference type="Gene3D" id="3.40.50.300">
    <property type="entry name" value="P-loop containing nucleotide triphosphate hydrolases"/>
    <property type="match status" value="2"/>
</dbReference>
<keyword evidence="2" id="KW-0547">Nucleotide-binding</keyword>
<dbReference type="GO" id="GO:0005524">
    <property type="term" value="F:ATP binding"/>
    <property type="evidence" value="ECO:0007669"/>
    <property type="project" value="UniProtKB-KW"/>
</dbReference>
<evidence type="ECO:0000259" key="9">
    <source>
        <dbReference type="PROSITE" id="PS51194"/>
    </source>
</evidence>
<evidence type="ECO:0000313" key="11">
    <source>
        <dbReference type="Proteomes" id="UP001221757"/>
    </source>
</evidence>
<dbReference type="GO" id="GO:0003677">
    <property type="term" value="F:DNA binding"/>
    <property type="evidence" value="ECO:0007669"/>
    <property type="project" value="UniProtKB-KW"/>
</dbReference>
<keyword evidence="5" id="KW-0413">Isomerase</keyword>
<dbReference type="GO" id="GO:0000724">
    <property type="term" value="P:double-strand break repair via homologous recombination"/>
    <property type="evidence" value="ECO:0007669"/>
    <property type="project" value="TreeGrafter"/>
</dbReference>
<evidence type="ECO:0000256" key="5">
    <source>
        <dbReference type="ARBA" id="ARBA00023235"/>
    </source>
</evidence>
<dbReference type="GO" id="GO:0009378">
    <property type="term" value="F:four-way junction helicase activity"/>
    <property type="evidence" value="ECO:0007669"/>
    <property type="project" value="TreeGrafter"/>
</dbReference>
<sequence length="629" mass="69861">MDPPNATPHPTIHQWLDFIRQLSLVQQQEFASLNIPATLPLATAYIELLDDDYKTIAIRASILVYIASNKKIVPRQYQLEASNAMAHGLDSTVDSGTGSGKTLCQIILNLLFPKTTSITISPLKRLQILQAAEFTRWGIRTICINEDTPSDVELWNNIRDGYFQHLIVQPEQLKMFQGHLPRLARLLNTPKFVKTIACVHIDEAHTHHSAGLAHHGLPPFRPAWDPSTSSGYVYQRAAVVEHLNFNPKTFISLKLSSNRPNIVYATHRIVGSLKDFRNLDFLIAVPFTRLLKCIILHDDTQQSADAASYLDKRLPANLSNSGIVMHYHGGMSKDYLTQVFDDFSNPNGICKILNAAEGASTGLDVEDIVAVVDYGVSQIKGTALQRGGRCGRRGQHSVYLVMAEPWAYSASLDAAGTDSSDPDRPISGRLAKNAEKPARAGLAMILRQWRNLRETDRVHLNPPRGRKRKAKGLPNRKVAERALLQERLRRWLAAAHAADPLRAVRPASFILDGNAIKVLSTIHQDRMKTHEQAVAAVEETSEWASQWADLVLSVITEFDAEFHVAAPEPPEASTAVAPRAKAKENHVPGGDRDWVPPPKKTKTTPVLAQITTNLRRSTRLSGKRDNDKL</sequence>
<dbReference type="Pfam" id="PF00270">
    <property type="entry name" value="DEAD"/>
    <property type="match status" value="1"/>
</dbReference>
<evidence type="ECO:0000256" key="6">
    <source>
        <dbReference type="ARBA" id="ARBA00034617"/>
    </source>
</evidence>
<dbReference type="AlphaFoldDB" id="A0AAD7GTP1"/>
<proteinExistence type="inferred from homology"/>
<evidence type="ECO:0000256" key="1">
    <source>
        <dbReference type="ARBA" id="ARBA00005446"/>
    </source>
</evidence>
<dbReference type="SMART" id="SM00490">
    <property type="entry name" value="HELICc"/>
    <property type="match status" value="1"/>
</dbReference>
<keyword evidence="11" id="KW-1185">Reference proteome</keyword>
<dbReference type="InterPro" id="IPR011545">
    <property type="entry name" value="DEAD/DEAH_box_helicase_dom"/>
</dbReference>